<keyword evidence="1" id="KW-0472">Membrane</keyword>
<dbReference type="EMBL" id="JDRY01000173">
    <property type="protein sequence ID" value="KGM93079.1"/>
    <property type="molecule type" value="Genomic_DNA"/>
</dbReference>
<name>A0A0A0HV68_CLOBO</name>
<comment type="caution">
    <text evidence="2">The sequence shown here is derived from an EMBL/GenBank/DDBJ whole genome shotgun (WGS) entry which is preliminary data.</text>
</comment>
<evidence type="ECO:0000313" key="3">
    <source>
        <dbReference type="Proteomes" id="UP000030014"/>
    </source>
</evidence>
<evidence type="ECO:0000256" key="1">
    <source>
        <dbReference type="SAM" id="Phobius"/>
    </source>
</evidence>
<accession>A0A0A0HV68</accession>
<keyword evidence="1" id="KW-0812">Transmembrane</keyword>
<dbReference type="Proteomes" id="UP000030014">
    <property type="component" value="Unassembled WGS sequence"/>
</dbReference>
<feature type="transmembrane region" description="Helical" evidence="1">
    <location>
        <begin position="77"/>
        <end position="96"/>
    </location>
</feature>
<gene>
    <name evidence="2" type="ORF">Z955_15945</name>
</gene>
<evidence type="ECO:0000313" key="2">
    <source>
        <dbReference type="EMBL" id="KGM93079.1"/>
    </source>
</evidence>
<sequence>MKYSFITDKSKGILIIDTIIFIYNLSPYLSYSDRIKQIKINGKYTGPNYKKSLKLSIFAAILSLISLLITAVTKERLSRPSIIITIITFYMFYLSFKSYKKSKNI</sequence>
<feature type="transmembrane region" description="Helical" evidence="1">
    <location>
        <begin position="12"/>
        <end position="31"/>
    </location>
</feature>
<reference evidence="2 3" key="1">
    <citation type="submission" date="2014-01" db="EMBL/GenBank/DDBJ databases">
        <title>Plasmidome dynamics in the species complex Clostridium novyi sensu lato converts strains of independent lineages into distinctly different pathogens.</title>
        <authorList>
            <person name="Skarin H."/>
            <person name="Segerman B."/>
        </authorList>
    </citation>
    <scope>NUCLEOTIDE SEQUENCE [LARGE SCALE GENOMIC DNA]</scope>
    <source>
        <strain evidence="2 3">DC5</strain>
    </source>
</reference>
<dbReference type="RefSeq" id="WP_039260262.1">
    <property type="nucleotide sequence ID" value="NZ_JDRY01000173.1"/>
</dbReference>
<protein>
    <submittedName>
        <fullName evidence="2">Uncharacterized protein</fullName>
    </submittedName>
</protein>
<proteinExistence type="predicted"/>
<keyword evidence="1" id="KW-1133">Transmembrane helix</keyword>
<organism evidence="2 3">
    <name type="scientific">Clostridium botulinum C/D str. DC5</name>
    <dbReference type="NCBI Taxonomy" id="1443128"/>
    <lineage>
        <taxon>Bacteria</taxon>
        <taxon>Bacillati</taxon>
        <taxon>Bacillota</taxon>
        <taxon>Clostridia</taxon>
        <taxon>Eubacteriales</taxon>
        <taxon>Clostridiaceae</taxon>
        <taxon>Clostridium</taxon>
    </lineage>
</organism>
<dbReference type="AlphaFoldDB" id="A0A0A0HV68"/>
<feature type="transmembrane region" description="Helical" evidence="1">
    <location>
        <begin position="52"/>
        <end position="71"/>
    </location>
</feature>